<dbReference type="Pfam" id="PF25045">
    <property type="entry name" value="vWA_Ro60"/>
    <property type="match status" value="1"/>
</dbReference>
<comment type="caution">
    <text evidence="8">The sequence shown here is derived from an EMBL/GenBank/DDBJ whole genome shotgun (WGS) entry which is preliminary data.</text>
</comment>
<feature type="domain" description="TROVE" evidence="7">
    <location>
        <begin position="20"/>
        <end position="324"/>
    </location>
</feature>
<evidence type="ECO:0000259" key="7">
    <source>
        <dbReference type="PROSITE" id="PS50988"/>
    </source>
</evidence>
<keyword evidence="4" id="KW-0479">Metal-binding</keyword>
<name>A0A317MSQ3_9GAMM</name>
<reference evidence="8 9" key="1">
    <citation type="submission" date="2018-05" db="EMBL/GenBank/DDBJ databases">
        <title>Genomic Encyclopedia of Type Strains, Phase IV (KMG-IV): sequencing the most valuable type-strain genomes for metagenomic binning, comparative biology and taxonomic classification.</title>
        <authorList>
            <person name="Goeker M."/>
        </authorList>
    </citation>
    <scope>NUCLEOTIDE SEQUENCE [LARGE SCALE GENOMIC DNA]</scope>
    <source>
        <strain evidence="8 9">DSM 23606</strain>
    </source>
</reference>
<keyword evidence="9" id="KW-1185">Reference proteome</keyword>
<sequence length="520" mass="56457">MVNLTLFPSRRDPSLPATDTCNGAGAPAYALPARQALAQFAATGCLNHCYYSDAEAQLQQVLELCAQLDDGFIARTALYARERAAMKDLPALLCAVLAARGSPWLAMVFERVIDNGRMLRNFVQILRSGATGRRSLGSRPKRLVQQWLNRASEAALLSACVGTQPSLSDIVRMVHPKPAEAWRSAWFAWLNGLPYDVAALPPLTARLQALRRGEAGEIPPVPFQLLTHCPLSAAQWAAIARQAGWQMLRMNLNTFARHGVFEQPGMLRHIAKRLSDAEAIRRARVFPYQLLAAARAAQGLPDAVQAALARALDLALKNVPRLAGRTVVCPDVSGSMHAPVTGWRPGASSRVRCVDVAALVAAAFVARCPGTRVLPFREAVVELELDARAGVLANAERLAAIGPGGTDCSAPLRWLEQRRERVDTLILVSDNESWIDARRGASATLQAWERLRRRHPQARLVCIDLVPNAHTQAPERADILNVGGFSDAVFEHIAAFSDGRAQHWVEAIDAIVLQADSAAG</sequence>
<dbReference type="OrthoDB" id="208855at2"/>
<protein>
    <submittedName>
        <fullName evidence="8">TROVE domain-containing protein</fullName>
    </submittedName>
</protein>
<proteinExistence type="inferred from homology"/>
<keyword evidence="5" id="KW-0694">RNA-binding</keyword>
<keyword evidence="3" id="KW-0963">Cytoplasm</keyword>
<evidence type="ECO:0000256" key="1">
    <source>
        <dbReference type="ARBA" id="ARBA00004496"/>
    </source>
</evidence>
<gene>
    <name evidence="8" type="ORF">C7443_1095</name>
</gene>
<evidence type="ECO:0000313" key="8">
    <source>
        <dbReference type="EMBL" id="PWV59752.1"/>
    </source>
</evidence>
<dbReference type="GO" id="GO:0046872">
    <property type="term" value="F:metal ion binding"/>
    <property type="evidence" value="ECO:0007669"/>
    <property type="project" value="UniProtKB-KW"/>
</dbReference>
<dbReference type="InterPro" id="IPR037214">
    <property type="entry name" value="TROVE_dom_sf"/>
</dbReference>
<dbReference type="Pfam" id="PF05731">
    <property type="entry name" value="TROVE"/>
    <property type="match status" value="1"/>
</dbReference>
<dbReference type="PROSITE" id="PS50988">
    <property type="entry name" value="TROVE"/>
    <property type="match status" value="1"/>
</dbReference>
<evidence type="ECO:0000313" key="9">
    <source>
        <dbReference type="Proteomes" id="UP000246569"/>
    </source>
</evidence>
<dbReference type="Proteomes" id="UP000246569">
    <property type="component" value="Unassembled WGS sequence"/>
</dbReference>
<dbReference type="InterPro" id="IPR036465">
    <property type="entry name" value="vWFA_dom_sf"/>
</dbReference>
<comment type="subcellular location">
    <subcellularLocation>
        <location evidence="1">Cytoplasm</location>
    </subcellularLocation>
</comment>
<dbReference type="InterPro" id="IPR056800">
    <property type="entry name" value="vWA_Ro60"/>
</dbReference>
<dbReference type="InterPro" id="IPR040322">
    <property type="entry name" value="TROVE2"/>
</dbReference>
<dbReference type="EMBL" id="QGTJ01000009">
    <property type="protein sequence ID" value="PWV59752.1"/>
    <property type="molecule type" value="Genomic_DNA"/>
</dbReference>
<dbReference type="GO" id="GO:1990904">
    <property type="term" value="C:ribonucleoprotein complex"/>
    <property type="evidence" value="ECO:0007669"/>
    <property type="project" value="UniProtKB-KW"/>
</dbReference>
<dbReference type="SUPFAM" id="SSF140864">
    <property type="entry name" value="TROVE domain-like"/>
    <property type="match status" value="1"/>
</dbReference>
<organism evidence="8 9">
    <name type="scientific">Plasticicumulans acidivorans</name>
    <dbReference type="NCBI Taxonomy" id="886464"/>
    <lineage>
        <taxon>Bacteria</taxon>
        <taxon>Pseudomonadati</taxon>
        <taxon>Pseudomonadota</taxon>
        <taxon>Gammaproteobacteria</taxon>
        <taxon>Candidatus Competibacteraceae</taxon>
        <taxon>Plasticicumulans</taxon>
    </lineage>
</organism>
<comment type="similarity">
    <text evidence="2">Belongs to the Ro 60 kDa family.</text>
</comment>
<dbReference type="InterPro" id="IPR008858">
    <property type="entry name" value="TROVE_dom"/>
</dbReference>
<dbReference type="RefSeq" id="WP_110019505.1">
    <property type="nucleotide sequence ID" value="NZ_QGTJ01000009.1"/>
</dbReference>
<evidence type="ECO:0000256" key="3">
    <source>
        <dbReference type="ARBA" id="ARBA00022490"/>
    </source>
</evidence>
<dbReference type="Gene3D" id="3.40.50.410">
    <property type="entry name" value="von Willebrand factor, type A domain"/>
    <property type="match status" value="1"/>
</dbReference>
<evidence type="ECO:0000256" key="5">
    <source>
        <dbReference type="ARBA" id="ARBA00022884"/>
    </source>
</evidence>
<evidence type="ECO:0000256" key="6">
    <source>
        <dbReference type="ARBA" id="ARBA00023274"/>
    </source>
</evidence>
<dbReference type="PANTHER" id="PTHR14202:SF0">
    <property type="entry name" value="RNA-BINDING PROTEIN RO60"/>
    <property type="match status" value="1"/>
</dbReference>
<dbReference type="PANTHER" id="PTHR14202">
    <property type="entry name" value="60 KDA RIBONUCLEOPROTEIN SSA/RO"/>
    <property type="match status" value="1"/>
</dbReference>
<keyword evidence="6" id="KW-0687">Ribonucleoprotein</keyword>
<dbReference type="SUPFAM" id="SSF53300">
    <property type="entry name" value="vWA-like"/>
    <property type="match status" value="1"/>
</dbReference>
<dbReference type="GO" id="GO:0003723">
    <property type="term" value="F:RNA binding"/>
    <property type="evidence" value="ECO:0007669"/>
    <property type="project" value="UniProtKB-KW"/>
</dbReference>
<evidence type="ECO:0000256" key="2">
    <source>
        <dbReference type="ARBA" id="ARBA00007814"/>
    </source>
</evidence>
<accession>A0A317MSQ3</accession>
<evidence type="ECO:0000256" key="4">
    <source>
        <dbReference type="ARBA" id="ARBA00022723"/>
    </source>
</evidence>
<dbReference type="AlphaFoldDB" id="A0A317MSQ3"/>
<dbReference type="GO" id="GO:0005737">
    <property type="term" value="C:cytoplasm"/>
    <property type="evidence" value="ECO:0007669"/>
    <property type="project" value="UniProtKB-SubCell"/>
</dbReference>